<feature type="domain" description="Prepilin type IV endopeptidase peptidase" evidence="8">
    <location>
        <begin position="107"/>
        <end position="216"/>
    </location>
</feature>
<evidence type="ECO:0000256" key="1">
    <source>
        <dbReference type="ARBA" id="ARBA00004651"/>
    </source>
</evidence>
<organism evidence="10 11">
    <name type="scientific">Candidatus Galligastranaerophilus intestinavium</name>
    <dbReference type="NCBI Taxonomy" id="2840836"/>
    <lineage>
        <taxon>Bacteria</taxon>
        <taxon>Candidatus Galligastranaerophilus</taxon>
    </lineage>
</organism>
<dbReference type="Gene3D" id="1.20.120.1220">
    <property type="match status" value="1"/>
</dbReference>
<evidence type="ECO:0000256" key="7">
    <source>
        <dbReference type="SAM" id="Phobius"/>
    </source>
</evidence>
<name>A0A9D1FJN1_9BACT</name>
<comment type="subcellular location">
    <subcellularLocation>
        <location evidence="1">Cell membrane</location>
        <topology evidence="1">Multi-pass membrane protein</topology>
    </subcellularLocation>
</comment>
<keyword evidence="5 7" id="KW-1133">Transmembrane helix</keyword>
<dbReference type="Proteomes" id="UP000886865">
    <property type="component" value="Unassembled WGS sequence"/>
</dbReference>
<evidence type="ECO:0000259" key="9">
    <source>
        <dbReference type="Pfam" id="PF06750"/>
    </source>
</evidence>
<feature type="domain" description="Prepilin peptidase A24 N-terminal" evidence="9">
    <location>
        <begin position="13"/>
        <end position="96"/>
    </location>
</feature>
<dbReference type="GO" id="GO:0005886">
    <property type="term" value="C:plasma membrane"/>
    <property type="evidence" value="ECO:0007669"/>
    <property type="project" value="UniProtKB-SubCell"/>
</dbReference>
<feature type="transmembrane region" description="Helical" evidence="7">
    <location>
        <begin position="155"/>
        <end position="175"/>
    </location>
</feature>
<feature type="transmembrane region" description="Helical" evidence="7">
    <location>
        <begin position="286"/>
        <end position="305"/>
    </location>
</feature>
<evidence type="ECO:0000259" key="8">
    <source>
        <dbReference type="Pfam" id="PF01478"/>
    </source>
</evidence>
<sequence>MSANVLFSIFAILIGLCIGSFLNVVALRGLSGESIIFPPSKCPKCSTKLSWYTNIPVISYIFLLGKCKYCKEPISIQYPIVEAANAILYLAMFLNFGLSLKTLFLCAISSIFVLICITDFKEHVVIDLHTYILMALALLYNILHIGSISIPQSFLGLIAGYLIFELLAHIGTLSVKTRAFGEGDTLIAMGLGAFFGLKMLLFVAFLSIIIQAIFALPALFVKYIKNKHYGTAFALLAAVLCIICTKLINTNSQYYLIFIGAICLVLFLCLFVILKTLKNRSENEDFYYMPFGPAMVASALIMIFFSQQILNMFI</sequence>
<dbReference type="InterPro" id="IPR050882">
    <property type="entry name" value="Prepilin_peptidase/N-MTase"/>
</dbReference>
<dbReference type="PANTHER" id="PTHR30487">
    <property type="entry name" value="TYPE 4 PREPILIN-LIKE PROTEINS LEADER PEPTIDE-PROCESSING ENZYME"/>
    <property type="match status" value="1"/>
</dbReference>
<keyword evidence="4 7" id="KW-0812">Transmembrane</keyword>
<dbReference type="EMBL" id="DVJQ01000060">
    <property type="protein sequence ID" value="HIS74789.1"/>
    <property type="molecule type" value="Genomic_DNA"/>
</dbReference>
<reference evidence="10" key="1">
    <citation type="submission" date="2020-10" db="EMBL/GenBank/DDBJ databases">
        <authorList>
            <person name="Gilroy R."/>
        </authorList>
    </citation>
    <scope>NUCLEOTIDE SEQUENCE</scope>
    <source>
        <strain evidence="10">CHK152-2871</strain>
    </source>
</reference>
<reference evidence="10" key="2">
    <citation type="journal article" date="2021" name="PeerJ">
        <title>Extensive microbial diversity within the chicken gut microbiome revealed by metagenomics and culture.</title>
        <authorList>
            <person name="Gilroy R."/>
            <person name="Ravi A."/>
            <person name="Getino M."/>
            <person name="Pursley I."/>
            <person name="Horton D.L."/>
            <person name="Alikhan N.F."/>
            <person name="Baker D."/>
            <person name="Gharbi K."/>
            <person name="Hall N."/>
            <person name="Watson M."/>
            <person name="Adriaenssens E.M."/>
            <person name="Foster-Nyarko E."/>
            <person name="Jarju S."/>
            <person name="Secka A."/>
            <person name="Antonio M."/>
            <person name="Oren A."/>
            <person name="Chaudhuri R.R."/>
            <person name="La Ragione R."/>
            <person name="Hildebrand F."/>
            <person name="Pallen M.J."/>
        </authorList>
    </citation>
    <scope>NUCLEOTIDE SEQUENCE</scope>
    <source>
        <strain evidence="10">CHK152-2871</strain>
    </source>
</reference>
<feature type="transmembrane region" description="Helical" evidence="7">
    <location>
        <begin position="6"/>
        <end position="28"/>
    </location>
</feature>
<evidence type="ECO:0000256" key="4">
    <source>
        <dbReference type="ARBA" id="ARBA00022692"/>
    </source>
</evidence>
<feature type="transmembrane region" description="Helical" evidence="7">
    <location>
        <begin position="103"/>
        <end position="120"/>
    </location>
</feature>
<keyword evidence="3" id="KW-1003">Cell membrane</keyword>
<dbReference type="InterPro" id="IPR010627">
    <property type="entry name" value="Prepilin_pept_A24_N"/>
</dbReference>
<evidence type="ECO:0000256" key="5">
    <source>
        <dbReference type="ARBA" id="ARBA00022989"/>
    </source>
</evidence>
<feature type="transmembrane region" description="Helical" evidence="7">
    <location>
        <begin position="126"/>
        <end position="143"/>
    </location>
</feature>
<evidence type="ECO:0000313" key="10">
    <source>
        <dbReference type="EMBL" id="HIS74789.1"/>
    </source>
</evidence>
<dbReference type="GO" id="GO:0004190">
    <property type="term" value="F:aspartic-type endopeptidase activity"/>
    <property type="evidence" value="ECO:0007669"/>
    <property type="project" value="InterPro"/>
</dbReference>
<comment type="caution">
    <text evidence="10">The sequence shown here is derived from an EMBL/GenBank/DDBJ whole genome shotgun (WGS) entry which is preliminary data.</text>
</comment>
<evidence type="ECO:0000256" key="3">
    <source>
        <dbReference type="ARBA" id="ARBA00022475"/>
    </source>
</evidence>
<evidence type="ECO:0000256" key="6">
    <source>
        <dbReference type="ARBA" id="ARBA00023136"/>
    </source>
</evidence>
<proteinExistence type="inferred from homology"/>
<dbReference type="AlphaFoldDB" id="A0A9D1FJN1"/>
<dbReference type="GO" id="GO:0006465">
    <property type="term" value="P:signal peptide processing"/>
    <property type="evidence" value="ECO:0007669"/>
    <property type="project" value="TreeGrafter"/>
</dbReference>
<dbReference type="Pfam" id="PF06750">
    <property type="entry name" value="A24_N_bact"/>
    <property type="match status" value="1"/>
</dbReference>
<gene>
    <name evidence="10" type="ORF">IAA86_07195</name>
</gene>
<comment type="similarity">
    <text evidence="2">Belongs to the peptidase A24 family.</text>
</comment>
<accession>A0A9D1FJN1</accession>
<dbReference type="PANTHER" id="PTHR30487:SF0">
    <property type="entry name" value="PREPILIN LEADER PEPTIDASE_N-METHYLTRANSFERASE-RELATED"/>
    <property type="match status" value="1"/>
</dbReference>
<feature type="transmembrane region" description="Helical" evidence="7">
    <location>
        <begin position="254"/>
        <end position="274"/>
    </location>
</feature>
<dbReference type="Pfam" id="PF01478">
    <property type="entry name" value="Peptidase_A24"/>
    <property type="match status" value="1"/>
</dbReference>
<evidence type="ECO:0000313" key="11">
    <source>
        <dbReference type="Proteomes" id="UP000886865"/>
    </source>
</evidence>
<protein>
    <submittedName>
        <fullName evidence="10">Prepilin peptidase</fullName>
    </submittedName>
</protein>
<feature type="transmembrane region" description="Helical" evidence="7">
    <location>
        <begin position="228"/>
        <end position="248"/>
    </location>
</feature>
<keyword evidence="6 7" id="KW-0472">Membrane</keyword>
<evidence type="ECO:0000256" key="2">
    <source>
        <dbReference type="ARBA" id="ARBA00005801"/>
    </source>
</evidence>
<feature type="transmembrane region" description="Helical" evidence="7">
    <location>
        <begin position="187"/>
        <end position="216"/>
    </location>
</feature>
<dbReference type="InterPro" id="IPR000045">
    <property type="entry name" value="Prepilin_IV_endopep_pep"/>
</dbReference>